<feature type="compositionally biased region" description="Polar residues" evidence="8">
    <location>
        <begin position="1880"/>
        <end position="1902"/>
    </location>
</feature>
<feature type="compositionally biased region" description="Polar residues" evidence="8">
    <location>
        <begin position="1518"/>
        <end position="1542"/>
    </location>
</feature>
<evidence type="ECO:0000313" key="10">
    <source>
        <dbReference type="Proteomes" id="UP000749559"/>
    </source>
</evidence>
<dbReference type="EMBL" id="CAIIXF020000008">
    <property type="protein sequence ID" value="CAH1791258.1"/>
    <property type="molecule type" value="Genomic_DNA"/>
</dbReference>
<feature type="compositionally biased region" description="Low complexity" evidence="8">
    <location>
        <begin position="1971"/>
        <end position="1985"/>
    </location>
</feature>
<dbReference type="InterPro" id="IPR043936">
    <property type="entry name" value="HOOK_N"/>
</dbReference>
<dbReference type="GO" id="GO:0008017">
    <property type="term" value="F:microtubule binding"/>
    <property type="evidence" value="ECO:0007669"/>
    <property type="project" value="TreeGrafter"/>
</dbReference>
<evidence type="ECO:0000256" key="1">
    <source>
        <dbReference type="ARBA" id="ARBA00004245"/>
    </source>
</evidence>
<feature type="coiled-coil region" evidence="7">
    <location>
        <begin position="175"/>
        <end position="319"/>
    </location>
</feature>
<dbReference type="Gene3D" id="1.20.5.1160">
    <property type="entry name" value="Vasodilator-stimulated phosphoprotein"/>
    <property type="match status" value="1"/>
</dbReference>
<evidence type="ECO:0000256" key="3">
    <source>
        <dbReference type="ARBA" id="ARBA00022490"/>
    </source>
</evidence>
<dbReference type="GO" id="GO:0051959">
    <property type="term" value="F:dynein light intermediate chain binding"/>
    <property type="evidence" value="ECO:0007669"/>
    <property type="project" value="TreeGrafter"/>
</dbReference>
<keyword evidence="5 7" id="KW-0175">Coiled coil</keyword>
<comment type="similarity">
    <text evidence="2">Belongs to the hook family.</text>
</comment>
<dbReference type="GO" id="GO:0005874">
    <property type="term" value="C:microtubule"/>
    <property type="evidence" value="ECO:0007669"/>
    <property type="project" value="UniProtKB-KW"/>
</dbReference>
<feature type="compositionally biased region" description="Basic and acidic residues" evidence="8">
    <location>
        <begin position="1854"/>
        <end position="1868"/>
    </location>
</feature>
<feature type="region of interest" description="Disordered" evidence="8">
    <location>
        <begin position="974"/>
        <end position="997"/>
    </location>
</feature>
<feature type="compositionally biased region" description="Polar residues" evidence="8">
    <location>
        <begin position="1811"/>
        <end position="1832"/>
    </location>
</feature>
<feature type="region of interest" description="Disordered" evidence="8">
    <location>
        <begin position="1776"/>
        <end position="1799"/>
    </location>
</feature>
<feature type="region of interest" description="Disordered" evidence="8">
    <location>
        <begin position="1811"/>
        <end position="2027"/>
    </location>
</feature>
<feature type="region of interest" description="Disordered" evidence="8">
    <location>
        <begin position="1415"/>
        <end position="1484"/>
    </location>
</feature>
<dbReference type="GO" id="GO:0030705">
    <property type="term" value="P:cytoskeleton-dependent intracellular transport"/>
    <property type="evidence" value="ECO:0007669"/>
    <property type="project" value="InterPro"/>
</dbReference>
<dbReference type="Proteomes" id="UP000749559">
    <property type="component" value="Unassembled WGS sequence"/>
</dbReference>
<evidence type="ECO:0000256" key="4">
    <source>
        <dbReference type="ARBA" id="ARBA00022701"/>
    </source>
</evidence>
<dbReference type="GO" id="GO:0031122">
    <property type="term" value="P:cytoplasmic microtubule organization"/>
    <property type="evidence" value="ECO:0007669"/>
    <property type="project" value="TreeGrafter"/>
</dbReference>
<dbReference type="GO" id="GO:0005813">
    <property type="term" value="C:centrosome"/>
    <property type="evidence" value="ECO:0007669"/>
    <property type="project" value="TreeGrafter"/>
</dbReference>
<dbReference type="Pfam" id="PF19047">
    <property type="entry name" value="HOOK_N"/>
    <property type="match status" value="1"/>
</dbReference>
<dbReference type="SUPFAM" id="SSF116907">
    <property type="entry name" value="Hook domain"/>
    <property type="match status" value="1"/>
</dbReference>
<name>A0A8J1XW10_OWEFU</name>
<sequence>MSGVSNFMNSPLVTWVATFNPGAEELTFQDLCDGLYLLTVFKQIDPRAATDNIVLNVEDVKDRLNNFDILMKNIKAYYQDVLQQYIVMRLPNIVSISKEPDSVESLDELKKVLLLVLGCAVQCERKETIVEGIKELDVQTQHAIVENIKEITDDNRNVCAIDSDMADTKALYNHLRILSSERDMYIDEIKELTQNLDLTANKMPLSPPISPDKHHLGVELAECKAKLRRLRSEAEDKAEMMAEMKDELEEHRSSLTKLRSENLELTQDARAARAYRDELDVLKEKATKVDKYEMDIKKYKEKINELEFFKTRVEELREDNRIMLETKTMLDEQLQSSYKRIETVIELENELMKYKQQLEEMNQERDADRLRIQELVEERASMEFNIRSTLNESAHLESELHDAKIQKPAGSIAEQLNDTSNAKLLKLELENQRLQKNLDDLKDNSIVENNAQLLELEKENQRLAKKVEKLQNSSSKETQNFVALEQQNIDLSRDKENLLQTMDTIKESADRQLREFEIENEQLQQTVQTLRERNEKTLDLRMKDIEKENKRLHENVRDMSSQMSKLEFDNRQLQKQQYKLENNVEKLKDLENENQKLDRENNELHKTVSTLRLTCERVEELEQENSDFEVQNHKLDKMVENLKNSLRKMENVEEENINLTVENQKLNRTIETIKSSSGKVLELESEKQALNHENEQLKKMIEHSKKEQVKYAKMEVEVIELDNENQKLAKNIEIVERKAKQLEKENHDIENENQKLQKSYETLKHSVRKYDELERRHTELEIEYNTLNRDIASLEKENKRNKQTLEVKDASIDEYSAHLAEFERENRNLKKTLEKSKTSDNKLKDAEKDHKELLQQSAIDKKTLTTLREDLVNEKIKTQQLNNDLDALNSELDKMGLSRQRLITAAQEEDESRFKALESMMEDAFKKSTELKEEKIHALESRLEESKSRNTDLQNELRIVKREFEKLKQRHDEEVNSLRQEHSSLQKAQQRNRTSSVELRVQPSMNIPHAQPHTNATHSTTHVMPQPVQQITHVLPQPVEQMPAKEILALKDHLVDLERENATLLSENKSIRGQLQELKQQISTSGSSQTTLQSQVITLSTQNDSLQSQNAKLQVEMTTLQSQSSSLSSQNSHLQERYDNLEGDHEQLIMNHEELQGAHESLVSDHEALQQLHEQLTGEYEALISEHGGLKSLHKSLKQEFKDLQEAQEKLTRNNNEVNKLRDQLEGERRSMKTETKSMGNMQTEYNQLKDENSRLKSSNDKLNGEYRDLLKEHKGVKSEYNGLRLRHTELQGDMAECKDQLNTMDVEVAKMANKCEALVNLNTKLEDDNRALIMQVQALLNQNQELLLQTLESKDQFHEEEIVLRDKLSDLKRQKEKLEEKIMDSYKNITSPKKNRSFGSNLVRKARGFITKRRRDRKSNLGLNGSIDNLHHISDSSSMGSAGDTYDGGFNRRKQEREDRENRRQSSSELIDSPKLARQSRKLAASTTALNVIQRSMGEETFSLRAAKSSEDLTFDSPRSNKLTPRTSRSDVTGFTLSSTPRGAMTSRSEGHHGDVDSLSSSNTSQQLDYSGRSVGRGNTPGSNQKPTPDLLKREKGFPRHNSQSSEDNIPTRDIGPGISQSHSRDSSIDSSTNKMNYSQHTPQKTTINNRSHEFSPGSEVIDLLTFLNETDREPDERKKFLDTKSKSSMNLSLSSSLGTTPVSTYNKGPATRNIYDGPRGYESLPRKTRRAPPIPVQRSTTVSEFNHPPHVSRVIQPAKSDMDISKISHVSELSMHPHNNNSNNNSHRQGSPQGAALSLSSRNISPILNNTRDLKTSTPKVNNGSPNYTVRSWADRQREQGIMEAPESPARPVRDSVNEYNRRSSVEDVGVSPRLRSQHSIDSATDTSLRNGGSPVQYTRSPRKETPSVERERSNRLNNEPEVDQQFSTSVSKLTKNFEDSVQKSQSSPVPPPRRLRDGRSPARTLEHTPNTTPRDTTNPSTTHISRKDDTPRSRSGRSSTPPRPNMDQKDPSKPNSVWYEYGCV</sequence>
<feature type="compositionally biased region" description="Basic and acidic residues" evidence="8">
    <location>
        <begin position="1904"/>
        <end position="1917"/>
    </location>
</feature>
<evidence type="ECO:0000313" key="9">
    <source>
        <dbReference type="EMBL" id="CAH1791258.1"/>
    </source>
</evidence>
<dbReference type="PANTHER" id="PTHR18947">
    <property type="entry name" value="HOOK PROTEINS"/>
    <property type="match status" value="1"/>
</dbReference>
<evidence type="ECO:0000256" key="2">
    <source>
        <dbReference type="ARBA" id="ARBA00006946"/>
    </source>
</evidence>
<reference evidence="9" key="1">
    <citation type="submission" date="2022-03" db="EMBL/GenBank/DDBJ databases">
        <authorList>
            <person name="Martin C."/>
        </authorList>
    </citation>
    <scope>NUCLEOTIDE SEQUENCE</scope>
</reference>
<keyword evidence="4" id="KW-0493">Microtubule</keyword>
<feature type="compositionally biased region" description="Polar residues" evidence="8">
    <location>
        <begin position="1789"/>
        <end position="1799"/>
    </location>
</feature>
<keyword evidence="6" id="KW-0206">Cytoskeleton</keyword>
<feature type="compositionally biased region" description="Low complexity" evidence="8">
    <location>
        <begin position="1688"/>
        <end position="1706"/>
    </location>
</feature>
<evidence type="ECO:0000256" key="7">
    <source>
        <dbReference type="SAM" id="Coils"/>
    </source>
</evidence>
<feature type="compositionally biased region" description="Basic and acidic residues" evidence="8">
    <location>
        <begin position="974"/>
        <end position="984"/>
    </location>
</feature>
<dbReference type="FunFam" id="1.10.418.10:FF:000024">
    <property type="entry name" value="Hook homolog 3 (Drosophila)"/>
    <property type="match status" value="1"/>
</dbReference>
<proteinExistence type="inferred from homology"/>
<dbReference type="CDD" id="cd22223">
    <property type="entry name" value="HkD_HkRP"/>
    <property type="match status" value="1"/>
</dbReference>
<comment type="caution">
    <text evidence="9">The sequence shown here is derived from an EMBL/GenBank/DDBJ whole genome shotgun (WGS) entry which is preliminary data.</text>
</comment>
<evidence type="ECO:0000256" key="6">
    <source>
        <dbReference type="ARBA" id="ARBA00023212"/>
    </source>
</evidence>
<feature type="compositionally biased region" description="Basic and acidic residues" evidence="8">
    <location>
        <begin position="1454"/>
        <end position="1467"/>
    </location>
</feature>
<keyword evidence="3" id="KW-0963">Cytoplasm</keyword>
<comment type="subcellular location">
    <subcellularLocation>
        <location evidence="1">Cytoplasm</location>
        <location evidence="1">Cytoskeleton</location>
    </subcellularLocation>
</comment>
<feature type="coiled-coil region" evidence="7">
    <location>
        <begin position="1309"/>
        <end position="1389"/>
    </location>
</feature>
<dbReference type="InterPro" id="IPR036872">
    <property type="entry name" value="CH_dom_sf"/>
</dbReference>
<feature type="compositionally biased region" description="Polar residues" evidence="8">
    <location>
        <begin position="1927"/>
        <end position="1937"/>
    </location>
</feature>
<evidence type="ECO:0000256" key="5">
    <source>
        <dbReference type="ARBA" id="ARBA00023054"/>
    </source>
</evidence>
<feature type="coiled-coil region" evidence="7">
    <location>
        <begin position="344"/>
        <end position="392"/>
    </location>
</feature>
<feature type="compositionally biased region" description="Basic and acidic residues" evidence="8">
    <location>
        <begin position="1957"/>
        <end position="1969"/>
    </location>
</feature>
<organism evidence="9 10">
    <name type="scientific">Owenia fusiformis</name>
    <name type="common">Polychaete worm</name>
    <dbReference type="NCBI Taxonomy" id="6347"/>
    <lineage>
        <taxon>Eukaryota</taxon>
        <taxon>Metazoa</taxon>
        <taxon>Spiralia</taxon>
        <taxon>Lophotrochozoa</taxon>
        <taxon>Annelida</taxon>
        <taxon>Polychaeta</taxon>
        <taxon>Sedentaria</taxon>
        <taxon>Canalipalpata</taxon>
        <taxon>Sabellida</taxon>
        <taxon>Oweniida</taxon>
        <taxon>Oweniidae</taxon>
        <taxon>Owenia</taxon>
    </lineage>
</organism>
<dbReference type="Gene3D" id="1.10.287.1490">
    <property type="match status" value="1"/>
</dbReference>
<feature type="region of interest" description="Disordered" evidence="8">
    <location>
        <begin position="1510"/>
        <end position="1656"/>
    </location>
</feature>
<dbReference type="Gene3D" id="1.10.418.10">
    <property type="entry name" value="Calponin-like domain"/>
    <property type="match status" value="1"/>
</dbReference>
<feature type="coiled-coil region" evidence="7">
    <location>
        <begin position="1047"/>
        <end position="1280"/>
    </location>
</feature>
<protein>
    <submittedName>
        <fullName evidence="9">Uncharacterized protein</fullName>
    </submittedName>
</protein>
<accession>A0A8J1XW10</accession>
<feature type="compositionally biased region" description="Polar residues" evidence="8">
    <location>
        <begin position="1559"/>
        <end position="1570"/>
    </location>
</feature>
<dbReference type="GO" id="GO:0005737">
    <property type="term" value="C:cytoplasm"/>
    <property type="evidence" value="ECO:0007669"/>
    <property type="project" value="TreeGrafter"/>
</dbReference>
<feature type="compositionally biased region" description="Polar residues" evidence="8">
    <location>
        <begin position="1634"/>
        <end position="1651"/>
    </location>
</feature>
<feature type="compositionally biased region" description="Polar residues" evidence="8">
    <location>
        <begin position="985"/>
        <end position="997"/>
    </location>
</feature>
<dbReference type="OrthoDB" id="10254988at2759"/>
<dbReference type="PANTHER" id="PTHR18947:SF28">
    <property type="entry name" value="GIRDIN, ISOFORM A"/>
    <property type="match status" value="1"/>
</dbReference>
<feature type="region of interest" description="Disordered" evidence="8">
    <location>
        <begin position="1674"/>
        <end position="1762"/>
    </location>
</feature>
<feature type="compositionally biased region" description="Basic and acidic residues" evidence="8">
    <location>
        <begin position="1674"/>
        <end position="1687"/>
    </location>
</feature>
<gene>
    <name evidence="9" type="ORF">OFUS_LOCUS16360</name>
</gene>
<evidence type="ECO:0000256" key="8">
    <source>
        <dbReference type="SAM" id="MobiDB-lite"/>
    </source>
</evidence>
<keyword evidence="10" id="KW-1185">Reference proteome</keyword>